<dbReference type="KEGG" id="ggo:109028671"/>
<evidence type="ECO:0000256" key="3">
    <source>
        <dbReference type="ARBA" id="ARBA00022525"/>
    </source>
</evidence>
<dbReference type="GO" id="GO:0005576">
    <property type="term" value="C:extracellular region"/>
    <property type="evidence" value="ECO:0007669"/>
    <property type="project" value="UniProtKB-SubCell"/>
</dbReference>
<keyword evidence="3" id="KW-0964">Secreted</keyword>
<sequence length="94" mass="10163">MLVIAGGILAALLLLIVVVLCLYFKIHNALKAAKEPEAVAVKNHNPDKVWWAKNSQAKTIATESCPALQCCEGYRMCASFDSLPPCCCDINEGL</sequence>
<proteinExistence type="inferred from homology"/>
<dbReference type="HOGENOM" id="CLU_160106_0_0_1"/>
<evidence type="ECO:0000313" key="6">
    <source>
        <dbReference type="Ensembl" id="ENSGGOP00000007035.2"/>
    </source>
</evidence>
<dbReference type="CTD" id="196792"/>
<dbReference type="EMBL" id="CABD030076570">
    <property type="status" value="NOT_ANNOTATED_CDS"/>
    <property type="molecule type" value="Genomic_DNA"/>
</dbReference>
<reference evidence="6" key="3">
    <citation type="submission" date="2025-08" db="UniProtKB">
        <authorList>
            <consortium name="Ensembl"/>
        </authorList>
    </citation>
    <scope>IDENTIFICATION</scope>
</reference>
<dbReference type="AlphaFoldDB" id="G3QW84"/>
<dbReference type="Proteomes" id="UP000001519">
    <property type="component" value="Chromosome 10"/>
</dbReference>
<reference evidence="6" key="4">
    <citation type="submission" date="2025-09" db="UniProtKB">
        <authorList>
            <consortium name="Ensembl"/>
        </authorList>
    </citation>
    <scope>IDENTIFICATION</scope>
</reference>
<dbReference type="RefSeq" id="XP_055208251.1">
    <property type="nucleotide sequence ID" value="XM_055352276.2"/>
</dbReference>
<dbReference type="OMA" id="MFCIGGG"/>
<protein>
    <submittedName>
        <fullName evidence="6">Family with sequence similarity 24 member B</fullName>
    </submittedName>
</protein>
<reference evidence="6 7" key="2">
    <citation type="journal article" date="2012" name="Nature">
        <title>Insights into hominid evolution from the gorilla genome sequence.</title>
        <authorList>
            <person name="Scally A."/>
            <person name="Dutheil J.Y."/>
            <person name="Hillier L.W."/>
            <person name="Jordan G.E."/>
            <person name="Goodhead I."/>
            <person name="Herrero J."/>
            <person name="Hobolth A."/>
            <person name="Lappalainen T."/>
            <person name="Mailund T."/>
            <person name="Marques-Bonet T."/>
            <person name="McCarthy S."/>
            <person name="Montgomery S.H."/>
            <person name="Schwalie P.C."/>
            <person name="Tang Y.A."/>
            <person name="Ward M.C."/>
            <person name="Xue Y."/>
            <person name="Yngvadottir B."/>
            <person name="Alkan C."/>
            <person name="Andersen L.N."/>
            <person name="Ayub Q."/>
            <person name="Ball E.V."/>
            <person name="Beal K."/>
            <person name="Bradley B.J."/>
            <person name="Chen Y."/>
            <person name="Clee C.M."/>
            <person name="Fitzgerald S."/>
            <person name="Graves T.A."/>
            <person name="Gu Y."/>
            <person name="Heath P."/>
            <person name="Heger A."/>
            <person name="Karakoc E."/>
            <person name="Kolb-Kokocinski A."/>
            <person name="Laird G.K."/>
            <person name="Lunter G."/>
            <person name="Meader S."/>
            <person name="Mort M."/>
            <person name="Mullikin J.C."/>
            <person name="Munch K."/>
            <person name="O'Connor T.D."/>
            <person name="Phillips A.D."/>
            <person name="Prado-Martinez J."/>
            <person name="Rogers A.S."/>
            <person name="Sajjadian S."/>
            <person name="Schmidt D."/>
            <person name="Shaw K."/>
            <person name="Simpson J.T."/>
            <person name="Stenson P.D."/>
            <person name="Turner D.J."/>
            <person name="Vigilant L."/>
            <person name="Vilella A.J."/>
            <person name="Whitener W."/>
            <person name="Zhu B."/>
            <person name="Cooper D.N."/>
            <person name="de Jong P."/>
            <person name="Dermitzakis E.T."/>
            <person name="Eichler E.E."/>
            <person name="Flicek P."/>
            <person name="Goldman N."/>
            <person name="Mundy N.I."/>
            <person name="Ning Z."/>
            <person name="Odom D.T."/>
            <person name="Ponting C.P."/>
            <person name="Quail M.A."/>
            <person name="Ryder O.A."/>
            <person name="Searle S.M."/>
            <person name="Warren W.C."/>
            <person name="Wilson R.K."/>
            <person name="Schierup M.H."/>
            <person name="Rogers J."/>
            <person name="Tyler-Smith C."/>
            <person name="Durbin R."/>
        </authorList>
    </citation>
    <scope>NUCLEOTIDE SEQUENCE [LARGE SCALE GENOMIC DNA]</scope>
</reference>
<dbReference type="EMBL" id="CABD030076571">
    <property type="status" value="NOT_ANNOTATED_CDS"/>
    <property type="molecule type" value="Genomic_DNA"/>
</dbReference>
<feature type="transmembrane region" description="Helical" evidence="5">
    <location>
        <begin position="6"/>
        <end position="24"/>
    </location>
</feature>
<keyword evidence="5" id="KW-1133">Transmembrane helix</keyword>
<evidence type="ECO:0000256" key="4">
    <source>
        <dbReference type="ARBA" id="ARBA00022729"/>
    </source>
</evidence>
<comment type="subcellular location">
    <subcellularLocation>
        <location evidence="1">Secreted</location>
    </subcellularLocation>
</comment>
<gene>
    <name evidence="6" type="primary">FAM24B</name>
</gene>
<dbReference type="FunCoup" id="G3QW84">
    <property type="interactions" value="3"/>
</dbReference>
<dbReference type="GeneTree" id="ENSGT00940000163005"/>
<dbReference type="InterPro" id="IPR028122">
    <property type="entry name" value="FAM24"/>
</dbReference>
<dbReference type="PANTHER" id="PTHR35860">
    <property type="entry name" value="PROTEIN FAM24B"/>
    <property type="match status" value="1"/>
</dbReference>
<name>G3QW84_GORGO</name>
<reference evidence="7" key="1">
    <citation type="submission" date="2011-05" db="EMBL/GenBank/DDBJ databases">
        <title>Insights into the evolution of the great apes provided by the gorilla genome.</title>
        <authorList>
            <person name="Scally A."/>
        </authorList>
    </citation>
    <scope>NUCLEOTIDE SEQUENCE [LARGE SCALE GENOMIC DNA]</scope>
</reference>
<organism evidence="6 7">
    <name type="scientific">Gorilla gorilla gorilla</name>
    <name type="common">Western lowland gorilla</name>
    <dbReference type="NCBI Taxonomy" id="9595"/>
    <lineage>
        <taxon>Eukaryota</taxon>
        <taxon>Metazoa</taxon>
        <taxon>Chordata</taxon>
        <taxon>Craniata</taxon>
        <taxon>Vertebrata</taxon>
        <taxon>Euteleostomi</taxon>
        <taxon>Mammalia</taxon>
        <taxon>Eutheria</taxon>
        <taxon>Euarchontoglires</taxon>
        <taxon>Primates</taxon>
        <taxon>Haplorrhini</taxon>
        <taxon>Catarrhini</taxon>
        <taxon>Hominidae</taxon>
        <taxon>Gorilla</taxon>
    </lineage>
</organism>
<keyword evidence="5" id="KW-0812">Transmembrane</keyword>
<keyword evidence="4" id="KW-0732">Signal</keyword>
<comment type="similarity">
    <text evidence="2">Belongs to the FAM24 family.</text>
</comment>
<keyword evidence="7" id="KW-1185">Reference proteome</keyword>
<evidence type="ECO:0000313" key="7">
    <source>
        <dbReference type="Proteomes" id="UP000001519"/>
    </source>
</evidence>
<dbReference type="eggNOG" id="ENOG502TEP5">
    <property type="taxonomic scope" value="Eukaryota"/>
</dbReference>
<dbReference type="InParanoid" id="G3QW84"/>
<dbReference type="GeneID" id="109028671"/>
<evidence type="ECO:0000256" key="2">
    <source>
        <dbReference type="ARBA" id="ARBA00007386"/>
    </source>
</evidence>
<dbReference type="Ensembl" id="ENSGGOT00000007221.3">
    <property type="protein sequence ID" value="ENSGGOP00000007035.2"/>
    <property type="gene ID" value="ENSGGOG00000007190.3"/>
</dbReference>
<dbReference type="Bgee" id="ENSGGOG00000007190">
    <property type="expression patterns" value="Expressed in testis and 3 other cell types or tissues"/>
</dbReference>
<accession>G3QW84</accession>
<evidence type="ECO:0000256" key="1">
    <source>
        <dbReference type="ARBA" id="ARBA00004613"/>
    </source>
</evidence>
<dbReference type="PANTHER" id="PTHR35860:SF5">
    <property type="entry name" value="PROTEIN FAM24B"/>
    <property type="match status" value="1"/>
</dbReference>
<dbReference type="Pfam" id="PF15193">
    <property type="entry name" value="FAM24"/>
    <property type="match status" value="1"/>
</dbReference>
<dbReference type="RefSeq" id="XP_018891205.1">
    <property type="nucleotide sequence ID" value="XM_019035660.4"/>
</dbReference>
<keyword evidence="5" id="KW-0472">Membrane</keyword>
<dbReference type="EMBL" id="CABD030076572">
    <property type="status" value="NOT_ANNOTATED_CDS"/>
    <property type="molecule type" value="Genomic_DNA"/>
</dbReference>
<evidence type="ECO:0000256" key="5">
    <source>
        <dbReference type="SAM" id="Phobius"/>
    </source>
</evidence>